<keyword evidence="1" id="KW-0472">Membrane</keyword>
<reference evidence="2 3" key="1">
    <citation type="submission" date="2024-02" db="EMBL/GenBank/DDBJ databases">
        <title>Bacteria isolated from the canopy kelp, Nereocystis luetkeana.</title>
        <authorList>
            <person name="Pfister C.A."/>
            <person name="Younker I.T."/>
            <person name="Light S.H."/>
        </authorList>
    </citation>
    <scope>NUCLEOTIDE SEQUENCE [LARGE SCALE GENOMIC DNA]</scope>
    <source>
        <strain evidence="2 3">TI.4.07</strain>
    </source>
</reference>
<name>A0ABU9FZI8_9GAMM</name>
<sequence>MKAKIFIPQIIKHKDAKRPRDYWGMLFVGLVFAALMGSFLIDSHRDNANLKIALSSTASLSIDSGQHYKS</sequence>
<keyword evidence="1" id="KW-0812">Transmembrane</keyword>
<gene>
    <name evidence="2" type="ORF">V6242_00700</name>
</gene>
<feature type="transmembrane region" description="Helical" evidence="1">
    <location>
        <begin position="21"/>
        <end position="41"/>
    </location>
</feature>
<dbReference type="EMBL" id="JBAKAR010000001">
    <property type="protein sequence ID" value="MEL0611644.1"/>
    <property type="molecule type" value="Genomic_DNA"/>
</dbReference>
<evidence type="ECO:0000313" key="2">
    <source>
        <dbReference type="EMBL" id="MEL0611644.1"/>
    </source>
</evidence>
<evidence type="ECO:0000313" key="3">
    <source>
        <dbReference type="Proteomes" id="UP001379949"/>
    </source>
</evidence>
<comment type="caution">
    <text evidence="2">The sequence shown here is derived from an EMBL/GenBank/DDBJ whole genome shotgun (WGS) entry which is preliminary data.</text>
</comment>
<keyword evidence="3" id="KW-1185">Reference proteome</keyword>
<proteinExistence type="predicted"/>
<organism evidence="2 3">
    <name type="scientific">Marinomonas arenicola</name>
    <dbReference type="NCBI Taxonomy" id="569601"/>
    <lineage>
        <taxon>Bacteria</taxon>
        <taxon>Pseudomonadati</taxon>
        <taxon>Pseudomonadota</taxon>
        <taxon>Gammaproteobacteria</taxon>
        <taxon>Oceanospirillales</taxon>
        <taxon>Oceanospirillaceae</taxon>
        <taxon>Marinomonas</taxon>
    </lineage>
</organism>
<dbReference type="RefSeq" id="WP_133001551.1">
    <property type="nucleotide sequence ID" value="NZ_BAAAFB010000003.1"/>
</dbReference>
<keyword evidence="1" id="KW-1133">Transmembrane helix</keyword>
<evidence type="ECO:0000256" key="1">
    <source>
        <dbReference type="SAM" id="Phobius"/>
    </source>
</evidence>
<protein>
    <submittedName>
        <fullName evidence="2">Uncharacterized protein</fullName>
    </submittedName>
</protein>
<dbReference type="Proteomes" id="UP001379949">
    <property type="component" value="Unassembled WGS sequence"/>
</dbReference>
<accession>A0ABU9FZI8</accession>